<protein>
    <submittedName>
        <fullName evidence="7">RhtB family transporter</fullName>
    </submittedName>
</protein>
<keyword evidence="4 6" id="KW-1133">Transmembrane helix</keyword>
<dbReference type="GO" id="GO:0015171">
    <property type="term" value="F:amino acid transmembrane transporter activity"/>
    <property type="evidence" value="ECO:0007669"/>
    <property type="project" value="TreeGrafter"/>
</dbReference>
<keyword evidence="5 6" id="KW-0472">Membrane</keyword>
<dbReference type="PANTHER" id="PTHR30086">
    <property type="entry name" value="ARGININE EXPORTER PROTEIN ARGO"/>
    <property type="match status" value="1"/>
</dbReference>
<feature type="transmembrane region" description="Helical" evidence="6">
    <location>
        <begin position="66"/>
        <end position="86"/>
    </location>
</feature>
<dbReference type="AlphaFoldDB" id="A0A8J3RLR4"/>
<dbReference type="RefSeq" id="WP_203889335.1">
    <property type="nucleotide sequence ID" value="NZ_BOOH01000010.1"/>
</dbReference>
<feature type="transmembrane region" description="Helical" evidence="6">
    <location>
        <begin position="41"/>
        <end position="60"/>
    </location>
</feature>
<dbReference type="GO" id="GO:0005886">
    <property type="term" value="C:plasma membrane"/>
    <property type="evidence" value="ECO:0007669"/>
    <property type="project" value="UniProtKB-SubCell"/>
</dbReference>
<evidence type="ECO:0000256" key="5">
    <source>
        <dbReference type="ARBA" id="ARBA00023136"/>
    </source>
</evidence>
<evidence type="ECO:0000256" key="4">
    <source>
        <dbReference type="ARBA" id="ARBA00022989"/>
    </source>
</evidence>
<keyword evidence="2" id="KW-1003">Cell membrane</keyword>
<dbReference type="EMBL" id="BOOH01000010">
    <property type="protein sequence ID" value="GIH74608.1"/>
    <property type="molecule type" value="Genomic_DNA"/>
</dbReference>
<evidence type="ECO:0000256" key="1">
    <source>
        <dbReference type="ARBA" id="ARBA00004651"/>
    </source>
</evidence>
<feature type="transmembrane region" description="Helical" evidence="6">
    <location>
        <begin position="149"/>
        <end position="176"/>
    </location>
</feature>
<dbReference type="PANTHER" id="PTHR30086:SF20">
    <property type="entry name" value="ARGININE EXPORTER PROTEIN ARGO-RELATED"/>
    <property type="match status" value="1"/>
</dbReference>
<dbReference type="PIRSF" id="PIRSF006324">
    <property type="entry name" value="LeuE"/>
    <property type="match status" value="1"/>
</dbReference>
<gene>
    <name evidence="7" type="ORF">Plo01_10370</name>
</gene>
<keyword evidence="8" id="KW-1185">Reference proteome</keyword>
<comment type="subcellular location">
    <subcellularLocation>
        <location evidence="1">Cell membrane</location>
        <topology evidence="1">Multi-pass membrane protein</topology>
    </subcellularLocation>
</comment>
<evidence type="ECO:0000256" key="3">
    <source>
        <dbReference type="ARBA" id="ARBA00022692"/>
    </source>
</evidence>
<evidence type="ECO:0000313" key="7">
    <source>
        <dbReference type="EMBL" id="GIH74608.1"/>
    </source>
</evidence>
<sequence length="214" mass="22036">MPDLSTLALFAAATLALLIVPGPAVVYIVTRSVAQGRSAGLVSVLGIHLGSLVHVAAAALGISALLAASATAFTVVKYLGAAYLIWLGIRKLMNGRNGTGAAEPPVASRTRMFWEGFVVNVLNPKTAIFFLAFLPQFADPDAGPIAPQIVLLGMIWIVLGLASDGAFALLSSAMAGRLRRSARARRRLDVTSGVIYLGLGATAALTGDNAAARA</sequence>
<accession>A0A8J3RLR4</accession>
<feature type="transmembrane region" description="Helical" evidence="6">
    <location>
        <begin position="6"/>
        <end position="29"/>
    </location>
</feature>
<comment type="caution">
    <text evidence="7">The sequence shown here is derived from an EMBL/GenBank/DDBJ whole genome shotgun (WGS) entry which is preliminary data.</text>
</comment>
<reference evidence="7 8" key="1">
    <citation type="submission" date="2021-01" db="EMBL/GenBank/DDBJ databases">
        <title>Whole genome shotgun sequence of Planobispora longispora NBRC 13918.</title>
        <authorList>
            <person name="Komaki H."/>
            <person name="Tamura T."/>
        </authorList>
    </citation>
    <scope>NUCLEOTIDE SEQUENCE [LARGE SCALE GENOMIC DNA]</scope>
    <source>
        <strain evidence="7 8">NBRC 13918</strain>
    </source>
</reference>
<proteinExistence type="predicted"/>
<organism evidence="7 8">
    <name type="scientific">Planobispora longispora</name>
    <dbReference type="NCBI Taxonomy" id="28887"/>
    <lineage>
        <taxon>Bacteria</taxon>
        <taxon>Bacillati</taxon>
        <taxon>Actinomycetota</taxon>
        <taxon>Actinomycetes</taxon>
        <taxon>Streptosporangiales</taxon>
        <taxon>Streptosporangiaceae</taxon>
        <taxon>Planobispora</taxon>
    </lineage>
</organism>
<evidence type="ECO:0000256" key="2">
    <source>
        <dbReference type="ARBA" id="ARBA00022475"/>
    </source>
</evidence>
<evidence type="ECO:0000313" key="8">
    <source>
        <dbReference type="Proteomes" id="UP000616724"/>
    </source>
</evidence>
<keyword evidence="3 6" id="KW-0812">Transmembrane</keyword>
<dbReference type="Pfam" id="PF01810">
    <property type="entry name" value="LysE"/>
    <property type="match status" value="1"/>
</dbReference>
<name>A0A8J3RLR4_9ACTN</name>
<evidence type="ECO:0000256" key="6">
    <source>
        <dbReference type="SAM" id="Phobius"/>
    </source>
</evidence>
<feature type="transmembrane region" description="Helical" evidence="6">
    <location>
        <begin position="117"/>
        <end position="137"/>
    </location>
</feature>
<dbReference type="Proteomes" id="UP000616724">
    <property type="component" value="Unassembled WGS sequence"/>
</dbReference>
<dbReference type="InterPro" id="IPR001123">
    <property type="entry name" value="LeuE-type"/>
</dbReference>